<protein>
    <recommendedName>
        <fullName evidence="5">Glycosyltransferase</fullName>
    </recommendedName>
</protein>
<proteinExistence type="predicted"/>
<accession>A0A1F5K4P3</accession>
<dbReference type="PANTHER" id="PTHR34136:SF1">
    <property type="entry name" value="UDP-N-ACETYL-D-MANNOSAMINURONIC ACID TRANSFERASE"/>
    <property type="match status" value="1"/>
</dbReference>
<dbReference type="AlphaFoldDB" id="A0A1F5K4P3"/>
<evidence type="ECO:0000256" key="1">
    <source>
        <dbReference type="ARBA" id="ARBA00022676"/>
    </source>
</evidence>
<dbReference type="Pfam" id="PF03808">
    <property type="entry name" value="Glyco_tran_WecG"/>
    <property type="match status" value="2"/>
</dbReference>
<gene>
    <name evidence="3" type="ORF">A3E45_05260</name>
</gene>
<evidence type="ECO:0000313" key="4">
    <source>
        <dbReference type="Proteomes" id="UP000176405"/>
    </source>
</evidence>
<dbReference type="CDD" id="cd06533">
    <property type="entry name" value="Glyco_transf_WecG_TagA"/>
    <property type="match status" value="1"/>
</dbReference>
<organism evidence="3 4">
    <name type="scientific">Candidatus Daviesbacteria bacterium RIFCSPHIGHO2_12_FULL_43_11</name>
    <dbReference type="NCBI Taxonomy" id="1797780"/>
    <lineage>
        <taxon>Bacteria</taxon>
        <taxon>Candidatus Daviesiibacteriota</taxon>
    </lineage>
</organism>
<dbReference type="InterPro" id="IPR004629">
    <property type="entry name" value="WecG_TagA_CpsF"/>
</dbReference>
<evidence type="ECO:0000313" key="3">
    <source>
        <dbReference type="EMBL" id="OGE35681.1"/>
    </source>
</evidence>
<dbReference type="Proteomes" id="UP000176405">
    <property type="component" value="Unassembled WGS sequence"/>
</dbReference>
<dbReference type="NCBIfam" id="TIGR00696">
    <property type="entry name" value="wecG_tagA_cpsF"/>
    <property type="match status" value="1"/>
</dbReference>
<name>A0A1F5K4P3_9BACT</name>
<evidence type="ECO:0000256" key="2">
    <source>
        <dbReference type="ARBA" id="ARBA00022679"/>
    </source>
</evidence>
<reference evidence="3 4" key="1">
    <citation type="journal article" date="2016" name="Nat. Commun.">
        <title>Thousands of microbial genomes shed light on interconnected biogeochemical processes in an aquifer system.</title>
        <authorList>
            <person name="Anantharaman K."/>
            <person name="Brown C.T."/>
            <person name="Hug L.A."/>
            <person name="Sharon I."/>
            <person name="Castelle C.J."/>
            <person name="Probst A.J."/>
            <person name="Thomas B.C."/>
            <person name="Singh A."/>
            <person name="Wilkins M.J."/>
            <person name="Karaoz U."/>
            <person name="Brodie E.L."/>
            <person name="Williams K.H."/>
            <person name="Hubbard S.S."/>
            <person name="Banfield J.F."/>
        </authorList>
    </citation>
    <scope>NUCLEOTIDE SEQUENCE [LARGE SCALE GENOMIC DNA]</scope>
</reference>
<comment type="caution">
    <text evidence="3">The sequence shown here is derived from an EMBL/GenBank/DDBJ whole genome shotgun (WGS) entry which is preliminary data.</text>
</comment>
<dbReference type="PANTHER" id="PTHR34136">
    <property type="match status" value="1"/>
</dbReference>
<dbReference type="STRING" id="1797780.A3E45_05260"/>
<keyword evidence="2" id="KW-0808">Transferase</keyword>
<evidence type="ECO:0008006" key="5">
    <source>
        <dbReference type="Google" id="ProtNLM"/>
    </source>
</evidence>
<sequence>MSNKNFKKVNVLGVKIDDLSMDQAVELVEGWLKRDGKHYIVTPNPEFVMAAQYDPEFKKILNDADLAIPDGVGLKIGSDLENTTPGVDFLDSLCKEAAGLGFTTGFLGGRDGVAKKAAECLQKKYPGLKVVLAEDGPEVDINGKLDVRSEKLDKEVGSLKLDNQKSNFQYHDPFSNFQHPTSAIDLLFVAFGQVKQEKWIAKNLLNLPVKVMMGVGGSFDEISGRVPRIPGWVRKAGLKWLVRLILQPWRIKRQLALLKFVWLVLVYRKGS</sequence>
<dbReference type="GO" id="GO:0016758">
    <property type="term" value="F:hexosyltransferase activity"/>
    <property type="evidence" value="ECO:0007669"/>
    <property type="project" value="TreeGrafter"/>
</dbReference>
<keyword evidence="1" id="KW-0328">Glycosyltransferase</keyword>
<dbReference type="EMBL" id="MFDH01000019">
    <property type="protein sequence ID" value="OGE35681.1"/>
    <property type="molecule type" value="Genomic_DNA"/>
</dbReference>